<evidence type="ECO:0000256" key="3">
    <source>
        <dbReference type="ARBA" id="ARBA00023125"/>
    </source>
</evidence>
<dbReference type="CDD" id="cd17266">
    <property type="entry name" value="RMtype1_S_Sau1132ORF3780P-TRD2-CR2_like"/>
    <property type="match status" value="1"/>
</dbReference>
<dbReference type="InterPro" id="IPR044946">
    <property type="entry name" value="Restrct_endonuc_typeI_TRD_sf"/>
</dbReference>
<comment type="caution">
    <text evidence="5">The sequence shown here is derived from an EMBL/GenBank/DDBJ whole genome shotgun (WGS) entry which is preliminary data.</text>
</comment>
<dbReference type="RefSeq" id="WP_133327325.1">
    <property type="nucleotide sequence ID" value="NZ_SMYL01000003.1"/>
</dbReference>
<dbReference type="Gene3D" id="1.10.287.1120">
    <property type="entry name" value="Bipartite methylase S protein"/>
    <property type="match status" value="1"/>
</dbReference>
<gene>
    <name evidence="5" type="ORF">E2I14_08170</name>
</gene>
<keyword evidence="5" id="KW-0378">Hydrolase</keyword>
<name>A0A4V3AUU2_9BURK</name>
<dbReference type="Proteomes" id="UP000294829">
    <property type="component" value="Unassembled WGS sequence"/>
</dbReference>
<feature type="domain" description="Type I restriction modification DNA specificity" evidence="4">
    <location>
        <begin position="241"/>
        <end position="388"/>
    </location>
</feature>
<proteinExistence type="inferred from homology"/>
<keyword evidence="5" id="KW-0255">Endonuclease</keyword>
<organism evidence="5 6">
    <name type="scientific">Sapientia aquatica</name>
    <dbReference type="NCBI Taxonomy" id="1549640"/>
    <lineage>
        <taxon>Bacteria</taxon>
        <taxon>Pseudomonadati</taxon>
        <taxon>Pseudomonadota</taxon>
        <taxon>Betaproteobacteria</taxon>
        <taxon>Burkholderiales</taxon>
        <taxon>Oxalobacteraceae</taxon>
        <taxon>Sapientia</taxon>
    </lineage>
</organism>
<evidence type="ECO:0000259" key="4">
    <source>
        <dbReference type="Pfam" id="PF01420"/>
    </source>
</evidence>
<protein>
    <submittedName>
        <fullName evidence="5">Restriction endonuclease subunit S</fullName>
    </submittedName>
</protein>
<dbReference type="EMBL" id="SMYL01000003">
    <property type="protein sequence ID" value="TDK66440.1"/>
    <property type="molecule type" value="Genomic_DNA"/>
</dbReference>
<sequence>MSRYKAYAEYKDSGVELLEKIPLEWNATRIKFISTLNSSKAELRNLTPETEVTFLPMEAIGEQGLLDTSRTKRLGDVLDGYTYIGEGDVCIAKITPCFENGKGAVVTGLRNGIAFATTEVIPLRCHLKTDSKFLYYILTSAPFNKNAEGSMYGAGGQKRVSDNFVANYHVAMPPEAIRPKIAKFLDHETAKIDALIEKQQELIKLLKEKRQAVISHAVTKGLNPNAPMRHSGVEWLGEVPVHWKVSPIKWYASIKSGENLPVNEIESIKDENFFYPVYGGNGIWGYSKEFNLKNAAIIIGRVGALCGNVHAVKDLSWISDNALILNLNISVLSLDYIALCLGARDLNRLADKNAQPLITGTKVMNECVPIPPIDEQHQIEGRISAMMKQFEMLSIQAESGIALLQERRTALISAAVTGKIDVRDWQPSSTSTQPKAAA</sequence>
<dbReference type="OrthoDB" id="5298944at2"/>
<dbReference type="AlphaFoldDB" id="A0A4V3AUU2"/>
<dbReference type="PANTHER" id="PTHR30408:SF12">
    <property type="entry name" value="TYPE I RESTRICTION ENZYME MJAVIII SPECIFICITY SUBUNIT"/>
    <property type="match status" value="1"/>
</dbReference>
<keyword evidence="3" id="KW-0238">DNA-binding</keyword>
<dbReference type="PANTHER" id="PTHR30408">
    <property type="entry name" value="TYPE-1 RESTRICTION ENZYME ECOKI SPECIFICITY PROTEIN"/>
    <property type="match status" value="1"/>
</dbReference>
<dbReference type="InterPro" id="IPR000055">
    <property type="entry name" value="Restrct_endonuc_typeI_TRD"/>
</dbReference>
<dbReference type="Pfam" id="PF01420">
    <property type="entry name" value="Methylase_S"/>
    <property type="match status" value="1"/>
</dbReference>
<dbReference type="Gene3D" id="3.90.220.20">
    <property type="entry name" value="DNA methylase specificity domains"/>
    <property type="match status" value="2"/>
</dbReference>
<dbReference type="GO" id="GO:0009307">
    <property type="term" value="P:DNA restriction-modification system"/>
    <property type="evidence" value="ECO:0007669"/>
    <property type="project" value="UniProtKB-KW"/>
</dbReference>
<keyword evidence="2" id="KW-0680">Restriction system</keyword>
<evidence type="ECO:0000256" key="2">
    <source>
        <dbReference type="ARBA" id="ARBA00022747"/>
    </source>
</evidence>
<dbReference type="InterPro" id="IPR052021">
    <property type="entry name" value="Type-I_RS_S_subunit"/>
</dbReference>
<evidence type="ECO:0000313" key="5">
    <source>
        <dbReference type="EMBL" id="TDK66440.1"/>
    </source>
</evidence>
<accession>A0A4V3AUU2</accession>
<keyword evidence="6" id="KW-1185">Reference proteome</keyword>
<dbReference type="SUPFAM" id="SSF116734">
    <property type="entry name" value="DNA methylase specificity domain"/>
    <property type="match status" value="2"/>
</dbReference>
<dbReference type="GO" id="GO:0003677">
    <property type="term" value="F:DNA binding"/>
    <property type="evidence" value="ECO:0007669"/>
    <property type="project" value="UniProtKB-KW"/>
</dbReference>
<comment type="similarity">
    <text evidence="1">Belongs to the type-I restriction system S methylase family.</text>
</comment>
<evidence type="ECO:0000313" key="6">
    <source>
        <dbReference type="Proteomes" id="UP000294829"/>
    </source>
</evidence>
<reference evidence="5 6" key="1">
    <citation type="submission" date="2019-03" db="EMBL/GenBank/DDBJ databases">
        <title>Sapientia aquatica gen. nov., sp. nov., isolated from a crater lake.</title>
        <authorList>
            <person name="Felfoldi T."/>
            <person name="Szabo A."/>
            <person name="Toth E."/>
            <person name="Schumann P."/>
            <person name="Keki Z."/>
            <person name="Marialigeti K."/>
            <person name="Mathe I."/>
        </authorList>
    </citation>
    <scope>NUCLEOTIDE SEQUENCE [LARGE SCALE GENOMIC DNA]</scope>
    <source>
        <strain evidence="5 6">SA-152</strain>
    </source>
</reference>
<dbReference type="CDD" id="cd17260">
    <property type="entry name" value="RMtype1_S_EcoEI-TRD1-CR1_like"/>
    <property type="match status" value="1"/>
</dbReference>
<evidence type="ECO:0000256" key="1">
    <source>
        <dbReference type="ARBA" id="ARBA00010923"/>
    </source>
</evidence>
<dbReference type="GO" id="GO:0004519">
    <property type="term" value="F:endonuclease activity"/>
    <property type="evidence" value="ECO:0007669"/>
    <property type="project" value="UniProtKB-KW"/>
</dbReference>
<keyword evidence="5" id="KW-0540">Nuclease</keyword>